<evidence type="ECO:0000313" key="2">
    <source>
        <dbReference type="EMBL" id="KAL3402020.1"/>
    </source>
</evidence>
<gene>
    <name evidence="2" type="ORF">TKK_005020</name>
</gene>
<dbReference type="Proteomes" id="UP001627154">
    <property type="component" value="Unassembled WGS sequence"/>
</dbReference>
<reference evidence="2 3" key="1">
    <citation type="journal article" date="2024" name="bioRxiv">
        <title>A reference genome for Trichogramma kaykai: A tiny desert-dwelling parasitoid wasp with competing sex-ratio distorters.</title>
        <authorList>
            <person name="Culotta J."/>
            <person name="Lindsey A.R."/>
        </authorList>
    </citation>
    <scope>NUCLEOTIDE SEQUENCE [LARGE SCALE GENOMIC DNA]</scope>
    <source>
        <strain evidence="2 3">KSX58</strain>
    </source>
</reference>
<organism evidence="2 3">
    <name type="scientific">Trichogramma kaykai</name>
    <dbReference type="NCBI Taxonomy" id="54128"/>
    <lineage>
        <taxon>Eukaryota</taxon>
        <taxon>Metazoa</taxon>
        <taxon>Ecdysozoa</taxon>
        <taxon>Arthropoda</taxon>
        <taxon>Hexapoda</taxon>
        <taxon>Insecta</taxon>
        <taxon>Pterygota</taxon>
        <taxon>Neoptera</taxon>
        <taxon>Endopterygota</taxon>
        <taxon>Hymenoptera</taxon>
        <taxon>Apocrita</taxon>
        <taxon>Proctotrupomorpha</taxon>
        <taxon>Chalcidoidea</taxon>
        <taxon>Trichogrammatidae</taxon>
        <taxon>Trichogramma</taxon>
    </lineage>
</organism>
<evidence type="ECO:0000313" key="3">
    <source>
        <dbReference type="Proteomes" id="UP001627154"/>
    </source>
</evidence>
<evidence type="ECO:0000256" key="1">
    <source>
        <dbReference type="SAM" id="SignalP"/>
    </source>
</evidence>
<name>A0ABD2XAE3_9HYME</name>
<protein>
    <submittedName>
        <fullName evidence="2">Uncharacterized protein</fullName>
    </submittedName>
</protein>
<feature type="chain" id="PRO_5044838174" evidence="1">
    <location>
        <begin position="23"/>
        <end position="177"/>
    </location>
</feature>
<sequence length="177" mass="20067">MKGLIFIFALFLVAASAQSSEADDYDDKETEEKFLECIVGGYGRNISDSSVDHNATQLTSCFLACSLVISELVYDNGTLNIPLIEKTFADEIAASDFPLVEVLSETFYGCTKDYPDHCDWQLCLNQRLLSYYPPEQSKDWFLGWFDDNGDLVKNIRVLGDRTFELLTKKFSPLRQVN</sequence>
<dbReference type="AlphaFoldDB" id="A0ABD2XAE3"/>
<accession>A0ABD2XAE3</accession>
<keyword evidence="3" id="KW-1185">Reference proteome</keyword>
<keyword evidence="1" id="KW-0732">Signal</keyword>
<dbReference type="InterPro" id="IPR036728">
    <property type="entry name" value="PBP_GOBP_sf"/>
</dbReference>
<proteinExistence type="predicted"/>
<feature type="signal peptide" evidence="1">
    <location>
        <begin position="1"/>
        <end position="22"/>
    </location>
</feature>
<comment type="caution">
    <text evidence="2">The sequence shown here is derived from an EMBL/GenBank/DDBJ whole genome shotgun (WGS) entry which is preliminary data.</text>
</comment>
<dbReference type="EMBL" id="JBJJXI010000041">
    <property type="protein sequence ID" value="KAL3402020.1"/>
    <property type="molecule type" value="Genomic_DNA"/>
</dbReference>
<dbReference type="SUPFAM" id="SSF47565">
    <property type="entry name" value="Insect pheromone/odorant-binding proteins"/>
    <property type="match status" value="1"/>
</dbReference>